<sequence length="870" mass="99845">MSATAARVSASSGRGLWVSNEVLGQTLSRLTGSRTIRSPRTPVSPSRVLSLRLRSKTEAQKRRYARIVHGMARQRNERLPLVTLQALLRKQLREGEQNAQLAEAVGSADSPEWRDRIQSLKARGYAERDINFWVWIVSGKDGDNRVERFLCSHEVQPTFLLLLLVRSDERFRDPRSLLKLMEYVRKKVLQDRTRHTSTQQSRPKHILTVPQLLVFIRRLVVHIQRLWPMSIVTVARFVADCIRALPPGERKTYEERCKIFNTALWVFKKPASTHPVRNMEFNWRAQKILLAMSDSFKRPLAINRESYRAMRQVMVGLKRSSAEKAVATRYTKSWPPYRQDFDGRDAKRTPQDDRSRSFRAGLLMHEAGYDKDDYDRALDVLGGIAGDSPTIQTRSLAPKEWQGARERENQYSYWAMKVRATRNAHEAWSAFRSCPEANIQVYAEMFLKLKAPIARSEFEHLPGSSREVLAMHDANYSEFELARQMPPTVQQLYDQMIARGIRPEGHCLNKLVSEARSLNEAERYLKDSGLRESSISLLKSEGEISHQALRSIPLQLFASYIQLLCNLQPRQERGKTFERDELFFINNAIKLARTRLTAATTEGVTFRPPWYAICSTLAAENLRLHRRTPTTSYDNEALMMQMEVLQHVTETVGIDPQLFMHYCQTVQKAALTSLRRLQRAAELDPEAAQAITRERIISPDTRAIDVAKAMFRELSKPIEFADEQNSAYDSPKFLHVLGPAHLHTYMRTLAFLEDPDAMVALLEWIFENEQSVSEECERVGRRGGALIARTFCAFQAFADPFVAAQKRAMLDEKMQASSAWAWPTPEQVETYIAADTRRASPRLRHWVMMKSQESPAASQEPKVGECLDEH</sequence>
<evidence type="ECO:0000313" key="3">
    <source>
        <dbReference type="Proteomes" id="UP000756346"/>
    </source>
</evidence>
<dbReference type="GeneID" id="70183749"/>
<evidence type="ECO:0000256" key="1">
    <source>
        <dbReference type="SAM" id="MobiDB-lite"/>
    </source>
</evidence>
<proteinExistence type="predicted"/>
<protein>
    <submittedName>
        <fullName evidence="2">Uncharacterized protein</fullName>
    </submittedName>
</protein>
<comment type="caution">
    <text evidence="2">The sequence shown here is derived from an EMBL/GenBank/DDBJ whole genome shotgun (WGS) entry which is preliminary data.</text>
</comment>
<dbReference type="AlphaFoldDB" id="A0A9P9BPE0"/>
<keyword evidence="3" id="KW-1185">Reference proteome</keyword>
<feature type="region of interest" description="Disordered" evidence="1">
    <location>
        <begin position="850"/>
        <end position="870"/>
    </location>
</feature>
<evidence type="ECO:0000313" key="2">
    <source>
        <dbReference type="EMBL" id="KAH7029169.1"/>
    </source>
</evidence>
<reference evidence="2" key="1">
    <citation type="journal article" date="2021" name="Nat. Commun.">
        <title>Genetic determinants of endophytism in the Arabidopsis root mycobiome.</title>
        <authorList>
            <person name="Mesny F."/>
            <person name="Miyauchi S."/>
            <person name="Thiergart T."/>
            <person name="Pickel B."/>
            <person name="Atanasova L."/>
            <person name="Karlsson M."/>
            <person name="Huettel B."/>
            <person name="Barry K.W."/>
            <person name="Haridas S."/>
            <person name="Chen C."/>
            <person name="Bauer D."/>
            <person name="Andreopoulos W."/>
            <person name="Pangilinan J."/>
            <person name="LaButti K."/>
            <person name="Riley R."/>
            <person name="Lipzen A."/>
            <person name="Clum A."/>
            <person name="Drula E."/>
            <person name="Henrissat B."/>
            <person name="Kohler A."/>
            <person name="Grigoriev I.V."/>
            <person name="Martin F.M."/>
            <person name="Hacquard S."/>
        </authorList>
    </citation>
    <scope>NUCLEOTIDE SEQUENCE</scope>
    <source>
        <strain evidence="2">MPI-CAGE-CH-0230</strain>
    </source>
</reference>
<dbReference type="Proteomes" id="UP000756346">
    <property type="component" value="Unassembled WGS sequence"/>
</dbReference>
<name>A0A9P9BPE0_9PEZI</name>
<gene>
    <name evidence="2" type="ORF">B0I36DRAFT_325171</name>
</gene>
<dbReference type="RefSeq" id="XP_046011457.1">
    <property type="nucleotide sequence ID" value="XM_046154203.1"/>
</dbReference>
<accession>A0A9P9BPE0</accession>
<dbReference type="EMBL" id="JAGTJQ010000006">
    <property type="protein sequence ID" value="KAH7029169.1"/>
    <property type="molecule type" value="Genomic_DNA"/>
</dbReference>
<dbReference type="OrthoDB" id="410701at2759"/>
<organism evidence="2 3">
    <name type="scientific">Microdochium trichocladiopsis</name>
    <dbReference type="NCBI Taxonomy" id="1682393"/>
    <lineage>
        <taxon>Eukaryota</taxon>
        <taxon>Fungi</taxon>
        <taxon>Dikarya</taxon>
        <taxon>Ascomycota</taxon>
        <taxon>Pezizomycotina</taxon>
        <taxon>Sordariomycetes</taxon>
        <taxon>Xylariomycetidae</taxon>
        <taxon>Xylariales</taxon>
        <taxon>Microdochiaceae</taxon>
        <taxon>Microdochium</taxon>
    </lineage>
</organism>